<evidence type="ECO:0000313" key="4">
    <source>
        <dbReference type="Proteomes" id="UP000271241"/>
    </source>
</evidence>
<organism evidence="3 4">
    <name type="scientific">Thamnocephalis sphaerospora</name>
    <dbReference type="NCBI Taxonomy" id="78915"/>
    <lineage>
        <taxon>Eukaryota</taxon>
        <taxon>Fungi</taxon>
        <taxon>Fungi incertae sedis</taxon>
        <taxon>Zoopagomycota</taxon>
        <taxon>Zoopagomycotina</taxon>
        <taxon>Zoopagomycetes</taxon>
        <taxon>Zoopagales</taxon>
        <taxon>Sigmoideomycetaceae</taxon>
        <taxon>Thamnocephalis</taxon>
    </lineage>
</organism>
<proteinExistence type="predicted"/>
<feature type="compositionally biased region" description="Acidic residues" evidence="1">
    <location>
        <begin position="93"/>
        <end position="104"/>
    </location>
</feature>
<gene>
    <name evidence="3" type="ORF">THASP1DRAFT_27822</name>
</gene>
<feature type="region of interest" description="Disordered" evidence="1">
    <location>
        <begin position="83"/>
        <end position="117"/>
    </location>
</feature>
<feature type="compositionally biased region" description="Gly residues" evidence="1">
    <location>
        <begin position="106"/>
        <end position="117"/>
    </location>
</feature>
<dbReference type="Proteomes" id="UP000271241">
    <property type="component" value="Unassembled WGS sequence"/>
</dbReference>
<evidence type="ECO:0000256" key="2">
    <source>
        <dbReference type="SAM" id="Phobius"/>
    </source>
</evidence>
<protein>
    <submittedName>
        <fullName evidence="3">Uncharacterized protein</fullName>
    </submittedName>
</protein>
<keyword evidence="2" id="KW-1133">Transmembrane helix</keyword>
<evidence type="ECO:0000313" key="3">
    <source>
        <dbReference type="EMBL" id="RKP10413.1"/>
    </source>
</evidence>
<name>A0A4P9XVV1_9FUNG</name>
<keyword evidence="2" id="KW-0472">Membrane</keyword>
<keyword evidence="4" id="KW-1185">Reference proteome</keyword>
<feature type="transmembrane region" description="Helical" evidence="2">
    <location>
        <begin position="57"/>
        <end position="77"/>
    </location>
</feature>
<evidence type="ECO:0000256" key="1">
    <source>
        <dbReference type="SAM" id="MobiDB-lite"/>
    </source>
</evidence>
<keyword evidence="2" id="KW-0812">Transmembrane</keyword>
<dbReference type="AlphaFoldDB" id="A0A4P9XVV1"/>
<reference evidence="4" key="1">
    <citation type="journal article" date="2018" name="Nat. Microbiol.">
        <title>Leveraging single-cell genomics to expand the fungal tree of life.</title>
        <authorList>
            <person name="Ahrendt S.R."/>
            <person name="Quandt C.A."/>
            <person name="Ciobanu D."/>
            <person name="Clum A."/>
            <person name="Salamov A."/>
            <person name="Andreopoulos B."/>
            <person name="Cheng J.F."/>
            <person name="Woyke T."/>
            <person name="Pelin A."/>
            <person name="Henrissat B."/>
            <person name="Reynolds N.K."/>
            <person name="Benny G.L."/>
            <person name="Smith M.E."/>
            <person name="James T.Y."/>
            <person name="Grigoriev I.V."/>
        </authorList>
    </citation>
    <scope>NUCLEOTIDE SEQUENCE [LARGE SCALE GENOMIC DNA]</scope>
    <source>
        <strain evidence="4">RSA 1356</strain>
    </source>
</reference>
<sequence length="117" mass="12468">MVPLDHAVFERCSTKDRRCVSWHMLEPANYVVQIGKPCFERAVGAGDSLTNLINMKYTHVLLALAALLAVASTVVVVEAAPGLGGLPGSEPTCDPEDPDCDPEDPLGGGGGRFGWRY</sequence>
<dbReference type="EMBL" id="KZ992454">
    <property type="protein sequence ID" value="RKP10413.1"/>
    <property type="molecule type" value="Genomic_DNA"/>
</dbReference>
<accession>A0A4P9XVV1</accession>